<evidence type="ECO:0000313" key="2">
    <source>
        <dbReference type="EMBL" id="BBX13860.1"/>
    </source>
</evidence>
<keyword evidence="3" id="KW-1185">Reference proteome</keyword>
<dbReference type="RefSeq" id="WP_193465191.1">
    <property type="nucleotide sequence ID" value="NZ_AP022562.1"/>
</dbReference>
<proteinExistence type="predicted"/>
<name>A0A7I7JPU2_9MYCO</name>
<reference evidence="2 3" key="1">
    <citation type="journal article" date="2019" name="Emerg. Microbes Infect.">
        <title>Comprehensive subspecies identification of 175 nontuberculous mycobacteria species based on 7547 genomic profiles.</title>
        <authorList>
            <person name="Matsumoto Y."/>
            <person name="Kinjo T."/>
            <person name="Motooka D."/>
            <person name="Nabeya D."/>
            <person name="Jung N."/>
            <person name="Uechi K."/>
            <person name="Horii T."/>
            <person name="Iida T."/>
            <person name="Fujita J."/>
            <person name="Nakamura S."/>
        </authorList>
    </citation>
    <scope>NUCLEOTIDE SEQUENCE [LARGE SCALE GENOMIC DNA]</scope>
    <source>
        <strain evidence="2 3">JCM 6391</strain>
    </source>
</reference>
<dbReference type="SUPFAM" id="SSF52980">
    <property type="entry name" value="Restriction endonuclease-like"/>
    <property type="match status" value="1"/>
</dbReference>
<evidence type="ECO:0000313" key="3">
    <source>
        <dbReference type="Proteomes" id="UP000466997"/>
    </source>
</evidence>
<organism evidence="2 3">
    <name type="scientific">Mycobacterium novum</name>
    <dbReference type="NCBI Taxonomy" id="2492438"/>
    <lineage>
        <taxon>Bacteria</taxon>
        <taxon>Bacillati</taxon>
        <taxon>Actinomycetota</taxon>
        <taxon>Actinomycetes</taxon>
        <taxon>Mycobacteriales</taxon>
        <taxon>Mycobacteriaceae</taxon>
        <taxon>Mycobacterium</taxon>
    </lineage>
</organism>
<accession>A0A7I7JPU2</accession>
<dbReference type="KEGG" id="mnm:MNVM_29410"/>
<gene>
    <name evidence="2" type="ORF">MNVM_29410</name>
</gene>
<dbReference type="InterPro" id="IPR007569">
    <property type="entry name" value="DUF559"/>
</dbReference>
<dbReference type="Gene3D" id="3.40.960.10">
    <property type="entry name" value="VSR Endonuclease"/>
    <property type="match status" value="1"/>
</dbReference>
<evidence type="ECO:0000259" key="1">
    <source>
        <dbReference type="Pfam" id="PF04480"/>
    </source>
</evidence>
<feature type="domain" description="DUF559" evidence="1">
    <location>
        <begin position="223"/>
        <end position="289"/>
    </location>
</feature>
<dbReference type="Pfam" id="PF04480">
    <property type="entry name" value="DUF559"/>
    <property type="match status" value="1"/>
</dbReference>
<dbReference type="Proteomes" id="UP000466997">
    <property type="component" value="Chromosome"/>
</dbReference>
<sequence>MDDRLRTLLDRQGGVVTSAQALAVLTRRGLETELRHVPLQKIWYGIYGDGEMSDELLLRGLDLATGTTVAVCLGTAAAAYGFDTEEPVELHVLNPPRRQLRSADGLVVHRREGAPLSTVAGRPATAPAWTAIEVARTLRRPRALATLDAALRSGTCSRRELWRAAVRQAGRRGIVAVRDLLPLADPLAGSEMESESRLMMIDAGLPRPVLQYEIVDRNNRTWRVDFAWPEQRVAVEYDGVVWHEGPDAFVYERQRRAALQELGWVVIPIIAEDVRRQPWQAVRRIETHLARAAA</sequence>
<dbReference type="EMBL" id="AP022562">
    <property type="protein sequence ID" value="BBX13860.1"/>
    <property type="molecule type" value="Genomic_DNA"/>
</dbReference>
<protein>
    <recommendedName>
        <fullName evidence="1">DUF559 domain-containing protein</fullName>
    </recommendedName>
</protein>
<dbReference type="InterPro" id="IPR011335">
    <property type="entry name" value="Restrct_endonuc-II-like"/>
</dbReference>
<dbReference type="AlphaFoldDB" id="A0A7I7JPU2"/>